<evidence type="ECO:0000313" key="2">
    <source>
        <dbReference type="Proteomes" id="UP000272051"/>
    </source>
</evidence>
<organism evidence="1 2">
    <name type="scientific">Thermoproteota archaeon</name>
    <dbReference type="NCBI Taxonomy" id="2056631"/>
    <lineage>
        <taxon>Archaea</taxon>
        <taxon>Thermoproteota</taxon>
    </lineage>
</organism>
<reference evidence="1 2" key="1">
    <citation type="submission" date="2018-06" db="EMBL/GenBank/DDBJ databases">
        <title>Extensive metabolic versatility and redundancy in microbially diverse, dynamic hydrothermal sediments.</title>
        <authorList>
            <person name="Dombrowski N."/>
            <person name="Teske A."/>
            <person name="Baker B.J."/>
        </authorList>
    </citation>
    <scope>NUCLEOTIDE SEQUENCE [LARGE SCALE GENOMIC DNA]</scope>
    <source>
        <strain evidence="1">B34_G17</strain>
    </source>
</reference>
<feature type="non-terminal residue" evidence="1">
    <location>
        <position position="138"/>
    </location>
</feature>
<name>A0A497EU67_9CREN</name>
<accession>A0A497EU67</accession>
<dbReference type="AlphaFoldDB" id="A0A497EU67"/>
<sequence>MLSYEEIYCHYARADVRREIVKFAANRWLGVLCLKRDNKGKPLFKRYIDGKPLKAFCEEDFSNLFKQLNHIKPRSFYASANVYASLDKVENLTLENVIACTPTWDIDNTLDKWRATMEIVKEIVSFLESKGVKKSVYV</sequence>
<proteinExistence type="predicted"/>
<comment type="caution">
    <text evidence="1">The sequence shown here is derived from an EMBL/GenBank/DDBJ whole genome shotgun (WGS) entry which is preliminary data.</text>
</comment>
<dbReference type="Proteomes" id="UP000272051">
    <property type="component" value="Unassembled WGS sequence"/>
</dbReference>
<evidence type="ECO:0000313" key="1">
    <source>
        <dbReference type="EMBL" id="RLE50933.1"/>
    </source>
</evidence>
<dbReference type="EMBL" id="QMQX01000144">
    <property type="protein sequence ID" value="RLE50933.1"/>
    <property type="molecule type" value="Genomic_DNA"/>
</dbReference>
<protein>
    <submittedName>
        <fullName evidence="1">Uncharacterized protein</fullName>
    </submittedName>
</protein>
<gene>
    <name evidence="1" type="ORF">DRJ33_06810</name>
</gene>